<protein>
    <submittedName>
        <fullName evidence="1">Uncharacterized protein</fullName>
    </submittedName>
</protein>
<proteinExistence type="predicted"/>
<evidence type="ECO:0000313" key="2">
    <source>
        <dbReference type="Proteomes" id="UP000595662"/>
    </source>
</evidence>
<gene>
    <name evidence="1" type="ORF">Pdw03_7428</name>
</gene>
<dbReference type="RefSeq" id="XP_014533904.2">
    <property type="nucleotide sequence ID" value="XM_014678418.2"/>
</dbReference>
<dbReference type="KEGG" id="pdp:PDIP_49100"/>
<dbReference type="GeneID" id="26233227"/>
<dbReference type="Proteomes" id="UP000595662">
    <property type="component" value="Chromosome 2"/>
</dbReference>
<sequence>MVIDILPVTSSEYPDQSTGEVTDDIAPGVHQSPCTYCETIQYHRSLYFPPILPWLTPLKYSQRKTSTPCSQTQVVWKTWLMRRWSILTGRWIPLAPRWRTTTAPCCSTPSAKCLPLLTRTTLAVRARAAARVVGAAPQAAAICLDRLLRLSRLPAVLVTLLSTTSVAARPPTPRQLDIRDLPCINWSFSTNTVV</sequence>
<name>A0A7T6XLX0_PENDI</name>
<organism evidence="1 2">
    <name type="scientific">Penicillium digitatum</name>
    <name type="common">Green mold</name>
    <dbReference type="NCBI Taxonomy" id="36651"/>
    <lineage>
        <taxon>Eukaryota</taxon>
        <taxon>Fungi</taxon>
        <taxon>Dikarya</taxon>
        <taxon>Ascomycota</taxon>
        <taxon>Pezizomycotina</taxon>
        <taxon>Eurotiomycetes</taxon>
        <taxon>Eurotiomycetidae</taxon>
        <taxon>Eurotiales</taxon>
        <taxon>Aspergillaceae</taxon>
        <taxon>Penicillium</taxon>
    </lineage>
</organism>
<reference evidence="1 2" key="1">
    <citation type="submission" date="2020-08" db="EMBL/GenBank/DDBJ databases">
        <title>The completed genome sequence of the pathogenic ascomycete fungus Penicillium digitatum.</title>
        <authorList>
            <person name="Wang M."/>
        </authorList>
    </citation>
    <scope>NUCLEOTIDE SEQUENCE [LARGE SCALE GENOMIC DNA]</scope>
    <source>
        <strain evidence="1 2">PdW03</strain>
    </source>
</reference>
<dbReference type="AlphaFoldDB" id="A0A7T6XLX0"/>
<accession>A0A7T6XLX0</accession>
<evidence type="ECO:0000313" key="1">
    <source>
        <dbReference type="EMBL" id="QQK43527.1"/>
    </source>
</evidence>
<dbReference type="EMBL" id="CP060775">
    <property type="protein sequence ID" value="QQK43527.1"/>
    <property type="molecule type" value="Genomic_DNA"/>
</dbReference>